<evidence type="ECO:0000259" key="3">
    <source>
        <dbReference type="PROSITE" id="PS51388"/>
    </source>
</evidence>
<dbReference type="InterPro" id="IPR030381">
    <property type="entry name" value="G_DYNAMIN_dom"/>
</dbReference>
<dbReference type="SMART" id="SM00053">
    <property type="entry name" value="DYNc"/>
    <property type="match status" value="1"/>
</dbReference>
<dbReference type="InterPro" id="IPR022812">
    <property type="entry name" value="Dynamin"/>
</dbReference>
<dbReference type="PROSITE" id="PS51388">
    <property type="entry name" value="GED"/>
    <property type="match status" value="1"/>
</dbReference>
<evidence type="ECO:0000256" key="2">
    <source>
        <dbReference type="ARBA" id="ARBA00023134"/>
    </source>
</evidence>
<dbReference type="GO" id="GO:0003924">
    <property type="term" value="F:GTPase activity"/>
    <property type="evidence" value="ECO:0007669"/>
    <property type="project" value="InterPro"/>
</dbReference>
<dbReference type="GO" id="GO:0016020">
    <property type="term" value="C:membrane"/>
    <property type="evidence" value="ECO:0007669"/>
    <property type="project" value="TreeGrafter"/>
</dbReference>
<dbReference type="PANTHER" id="PTHR11566:SF21">
    <property type="entry name" value="DYNAMIN RELATED PROTEIN 1, ISOFORM A"/>
    <property type="match status" value="1"/>
</dbReference>
<dbReference type="InterPro" id="IPR000375">
    <property type="entry name" value="Dynamin_stalk"/>
</dbReference>
<dbReference type="GO" id="GO:0005874">
    <property type="term" value="C:microtubule"/>
    <property type="evidence" value="ECO:0007669"/>
    <property type="project" value="TreeGrafter"/>
</dbReference>
<comment type="caution">
    <text evidence="5">The sequence shown here is derived from an EMBL/GenBank/DDBJ whole genome shotgun (WGS) entry which is preliminary data.</text>
</comment>
<evidence type="ECO:0000256" key="1">
    <source>
        <dbReference type="ARBA" id="ARBA00022741"/>
    </source>
</evidence>
<dbReference type="GO" id="GO:0008017">
    <property type="term" value="F:microtubule binding"/>
    <property type="evidence" value="ECO:0007669"/>
    <property type="project" value="TreeGrafter"/>
</dbReference>
<dbReference type="GO" id="GO:0005739">
    <property type="term" value="C:mitochondrion"/>
    <property type="evidence" value="ECO:0007669"/>
    <property type="project" value="TreeGrafter"/>
</dbReference>
<sequence>MTRLNLGQVLGLDHPTGIHQLRAPYGELLDTVDVLHDSRLGQFLELQLVVVGHRSAGKSSVLQAISRVGFPIGSDICTRFATELFFRPSAETKFSVKIQNEQAEAFHSSVFSSSDLPSIIDEAEKHMGLPVDKPHTLSDKVLRVEISGPDVPRVTLVDLPGLYGDRPTTLIEPDQDTTGPAAAISISERYIAQQNSIIIVVVSAETYPADKKVLEDVRKYDVTGARTLVVITKPDKMKEGSGIERACLRLVQDAGEGKFPLGWHVLRNRADKEGEKTDDQRDDDEATFFRSSAWAAVSPCHRGIESLRAKLAQILLARFQKHLPAVIKSIERRIKNHQDRLVELGEPRAGVKDLRKYLLAICTRFQRVALEAVQGNYMDEFFGGVSLGEPRSPMDSKIRKLRVLVRDMNRAFHYALLMKGRKWRIRGYDVDKKDDAPEYLQPLIGLYDCNNPQSIVIDDLKAGLERMGLENQGFEVSVLKLFRDLSQPWERLTNQHVELVVNFASSFVETLISHICGSDSRTAETILRTIVNTFFEDKKVELHDKVAELLRHFKTGNNLGLWNMQSMIRKRDERAVSAIMKSLEQKEPGFSNMTGNKEQDIQALTQRLLNTKSLESKSGVDKIIEYMSLYYDESLDYFANNVTILALENCLISEIPDIFTPEKLYELSDDSIVSLASESTQTTKEREEIQTLLRNLEKSLAVCQKYLPRRSASKT</sequence>
<keyword evidence="2" id="KW-0342">GTP-binding</keyword>
<feature type="domain" description="Dynamin-type G" evidence="4">
    <location>
        <begin position="42"/>
        <end position="324"/>
    </location>
</feature>
<dbReference type="Pfam" id="PF01031">
    <property type="entry name" value="Dynamin_M"/>
    <property type="match status" value="1"/>
</dbReference>
<keyword evidence="1" id="KW-0547">Nucleotide-binding</keyword>
<dbReference type="Gene3D" id="3.40.50.300">
    <property type="entry name" value="P-loop containing nucleotide triphosphate hydrolases"/>
    <property type="match status" value="1"/>
</dbReference>
<dbReference type="PRINTS" id="PR00195">
    <property type="entry name" value="DYNAMIN"/>
</dbReference>
<dbReference type="Proteomes" id="UP001239445">
    <property type="component" value="Unassembled WGS sequence"/>
</dbReference>
<dbReference type="InterPro" id="IPR001401">
    <property type="entry name" value="Dynamin_GTPase"/>
</dbReference>
<evidence type="ECO:0000313" key="6">
    <source>
        <dbReference type="Proteomes" id="UP001239445"/>
    </source>
</evidence>
<dbReference type="CDD" id="cd08771">
    <property type="entry name" value="DLP_1"/>
    <property type="match status" value="1"/>
</dbReference>
<dbReference type="PROSITE" id="PS51718">
    <property type="entry name" value="G_DYNAMIN_2"/>
    <property type="match status" value="1"/>
</dbReference>
<feature type="domain" description="GED" evidence="3">
    <location>
        <begin position="620"/>
        <end position="711"/>
    </location>
</feature>
<organism evidence="5 6">
    <name type="scientific">Echria macrotheca</name>
    <dbReference type="NCBI Taxonomy" id="438768"/>
    <lineage>
        <taxon>Eukaryota</taxon>
        <taxon>Fungi</taxon>
        <taxon>Dikarya</taxon>
        <taxon>Ascomycota</taxon>
        <taxon>Pezizomycotina</taxon>
        <taxon>Sordariomycetes</taxon>
        <taxon>Sordariomycetidae</taxon>
        <taxon>Sordariales</taxon>
        <taxon>Schizotheciaceae</taxon>
        <taxon>Echria</taxon>
    </lineage>
</organism>
<reference evidence="5" key="1">
    <citation type="submission" date="2023-06" db="EMBL/GenBank/DDBJ databases">
        <title>Genome-scale phylogeny and comparative genomics of the fungal order Sordariales.</title>
        <authorList>
            <consortium name="Lawrence Berkeley National Laboratory"/>
            <person name="Hensen N."/>
            <person name="Bonometti L."/>
            <person name="Westerberg I."/>
            <person name="Brannstrom I.O."/>
            <person name="Guillou S."/>
            <person name="Cros-Aarteil S."/>
            <person name="Calhoun S."/>
            <person name="Haridas S."/>
            <person name="Kuo A."/>
            <person name="Mondo S."/>
            <person name="Pangilinan J."/>
            <person name="Riley R."/>
            <person name="Labutti K."/>
            <person name="Andreopoulos B."/>
            <person name="Lipzen A."/>
            <person name="Chen C."/>
            <person name="Yanf M."/>
            <person name="Daum C."/>
            <person name="Ng V."/>
            <person name="Clum A."/>
            <person name="Steindorff A."/>
            <person name="Ohm R."/>
            <person name="Martin F."/>
            <person name="Silar P."/>
            <person name="Natvig D."/>
            <person name="Lalanne C."/>
            <person name="Gautier V."/>
            <person name="Ament-Velasquez S.L."/>
            <person name="Kruys A."/>
            <person name="Hutchinson M.I."/>
            <person name="Powell A.J."/>
            <person name="Barry K."/>
            <person name="Miller A.N."/>
            <person name="Grigoriev I.V."/>
            <person name="Debuchy R."/>
            <person name="Gladieux P."/>
            <person name="Thoren M.H."/>
            <person name="Johannesson H."/>
        </authorList>
    </citation>
    <scope>NUCLEOTIDE SEQUENCE</scope>
    <source>
        <strain evidence="5">PSN4</strain>
    </source>
</reference>
<dbReference type="GO" id="GO:0005525">
    <property type="term" value="F:GTP binding"/>
    <property type="evidence" value="ECO:0007669"/>
    <property type="project" value="InterPro"/>
</dbReference>
<dbReference type="AlphaFoldDB" id="A0AAJ0BC58"/>
<dbReference type="EMBL" id="MU839833">
    <property type="protein sequence ID" value="KAK1755551.1"/>
    <property type="molecule type" value="Genomic_DNA"/>
</dbReference>
<dbReference type="GO" id="GO:0048312">
    <property type="term" value="P:intracellular distribution of mitochondria"/>
    <property type="evidence" value="ECO:0007669"/>
    <property type="project" value="TreeGrafter"/>
</dbReference>
<proteinExistence type="predicted"/>
<dbReference type="InterPro" id="IPR027417">
    <property type="entry name" value="P-loop_NTPase"/>
</dbReference>
<dbReference type="SUPFAM" id="SSF52540">
    <property type="entry name" value="P-loop containing nucleoside triphosphate hydrolases"/>
    <property type="match status" value="1"/>
</dbReference>
<dbReference type="GO" id="GO:0000266">
    <property type="term" value="P:mitochondrial fission"/>
    <property type="evidence" value="ECO:0007669"/>
    <property type="project" value="TreeGrafter"/>
</dbReference>
<name>A0AAJ0BC58_9PEZI</name>
<keyword evidence="6" id="KW-1185">Reference proteome</keyword>
<dbReference type="GO" id="GO:0006897">
    <property type="term" value="P:endocytosis"/>
    <property type="evidence" value="ECO:0007669"/>
    <property type="project" value="TreeGrafter"/>
</dbReference>
<evidence type="ECO:0000259" key="4">
    <source>
        <dbReference type="PROSITE" id="PS51718"/>
    </source>
</evidence>
<dbReference type="Pfam" id="PF00350">
    <property type="entry name" value="Dynamin_N"/>
    <property type="match status" value="1"/>
</dbReference>
<dbReference type="GO" id="GO:0016559">
    <property type="term" value="P:peroxisome fission"/>
    <property type="evidence" value="ECO:0007669"/>
    <property type="project" value="TreeGrafter"/>
</dbReference>
<gene>
    <name evidence="5" type="ORF">QBC47DRAFT_445724</name>
</gene>
<dbReference type="PANTHER" id="PTHR11566">
    <property type="entry name" value="DYNAMIN"/>
    <property type="match status" value="1"/>
</dbReference>
<accession>A0AAJ0BC58</accession>
<evidence type="ECO:0000313" key="5">
    <source>
        <dbReference type="EMBL" id="KAK1755551.1"/>
    </source>
</evidence>
<protein>
    <submittedName>
        <fullName evidence="5">Interferon-induced GTP-binding protein Mx</fullName>
    </submittedName>
</protein>
<dbReference type="InterPro" id="IPR045063">
    <property type="entry name" value="Dynamin_N"/>
</dbReference>
<dbReference type="InterPro" id="IPR020850">
    <property type="entry name" value="GED_dom"/>
</dbReference>